<keyword evidence="2" id="KW-1185">Reference proteome</keyword>
<dbReference type="Proteomes" id="UP000198217">
    <property type="component" value="Chromosome I"/>
</dbReference>
<protein>
    <submittedName>
        <fullName evidence="1">Uncharacterized protein</fullName>
    </submittedName>
</protein>
<reference evidence="1 2" key="1">
    <citation type="submission" date="2016-06" db="EMBL/GenBank/DDBJ databases">
        <authorList>
            <person name="Kjaerup R.B."/>
            <person name="Dalgaard T.S."/>
            <person name="Juul-Madsen H.R."/>
        </authorList>
    </citation>
    <scope>NUCLEOTIDE SEQUENCE [LARGE SCALE GENOMIC DNA]</scope>
    <source>
        <strain evidence="1 2">DSM 43904</strain>
    </source>
</reference>
<dbReference type="EMBL" id="LT607750">
    <property type="protein sequence ID" value="SCG57869.1"/>
    <property type="molecule type" value="Genomic_DNA"/>
</dbReference>
<organism evidence="1 2">
    <name type="scientific">Micromonospora echinaurantiaca</name>
    <dbReference type="NCBI Taxonomy" id="47857"/>
    <lineage>
        <taxon>Bacteria</taxon>
        <taxon>Bacillati</taxon>
        <taxon>Actinomycetota</taxon>
        <taxon>Actinomycetes</taxon>
        <taxon>Micromonosporales</taxon>
        <taxon>Micromonosporaceae</taxon>
        <taxon>Micromonospora</taxon>
    </lineage>
</organism>
<name>A0A1C5IIK4_9ACTN</name>
<evidence type="ECO:0000313" key="1">
    <source>
        <dbReference type="EMBL" id="SCG57869.1"/>
    </source>
</evidence>
<sequence length="53" mass="6009">MMHHDEKAANLIVAPRKERTPDNRAIDRIQIAAQFVGDALEFQLIVGESRQHA</sequence>
<evidence type="ECO:0000313" key="2">
    <source>
        <dbReference type="Proteomes" id="UP000198217"/>
    </source>
</evidence>
<accession>A0A1C5IIK4</accession>
<proteinExistence type="predicted"/>
<dbReference type="AlphaFoldDB" id="A0A1C5IIK4"/>
<gene>
    <name evidence="1" type="ORF">GA0070609_3373</name>
</gene>